<sequence>MHNIPGIGFGQGMIIVIVKIPSLHRDVWILGEIEVTRRMGWFWTYSQNN</sequence>
<reference evidence="1" key="1">
    <citation type="submission" date="2018-02" db="EMBL/GenBank/DDBJ databases">
        <title>Rhizophora mucronata_Transcriptome.</title>
        <authorList>
            <person name="Meera S.P."/>
            <person name="Sreeshan A."/>
            <person name="Augustine A."/>
        </authorList>
    </citation>
    <scope>NUCLEOTIDE SEQUENCE</scope>
    <source>
        <tissue evidence="1">Leaf</tissue>
    </source>
</reference>
<protein>
    <submittedName>
        <fullName evidence="1">Uncharacterized protein</fullName>
    </submittedName>
</protein>
<accession>A0A2P2JAX1</accession>
<dbReference type="AlphaFoldDB" id="A0A2P2JAX1"/>
<proteinExistence type="predicted"/>
<dbReference type="EMBL" id="GGEC01010147">
    <property type="protein sequence ID" value="MBW90630.1"/>
    <property type="molecule type" value="Transcribed_RNA"/>
</dbReference>
<organism evidence="1">
    <name type="scientific">Rhizophora mucronata</name>
    <name type="common">Asiatic mangrove</name>
    <dbReference type="NCBI Taxonomy" id="61149"/>
    <lineage>
        <taxon>Eukaryota</taxon>
        <taxon>Viridiplantae</taxon>
        <taxon>Streptophyta</taxon>
        <taxon>Embryophyta</taxon>
        <taxon>Tracheophyta</taxon>
        <taxon>Spermatophyta</taxon>
        <taxon>Magnoliopsida</taxon>
        <taxon>eudicotyledons</taxon>
        <taxon>Gunneridae</taxon>
        <taxon>Pentapetalae</taxon>
        <taxon>rosids</taxon>
        <taxon>fabids</taxon>
        <taxon>Malpighiales</taxon>
        <taxon>Rhizophoraceae</taxon>
        <taxon>Rhizophora</taxon>
    </lineage>
</organism>
<evidence type="ECO:0000313" key="1">
    <source>
        <dbReference type="EMBL" id="MBW90630.1"/>
    </source>
</evidence>
<name>A0A2P2JAX1_RHIMU</name>